<protein>
    <recommendedName>
        <fullName evidence="2">Coenzyme Q-binding protein COQ10 START domain-containing protein</fullName>
    </recommendedName>
</protein>
<dbReference type="PANTHER" id="PTHR33824:SF7">
    <property type="entry name" value="POLYKETIDE CYCLASE_DEHYDRASE AND LIPID TRANSPORT SUPERFAMILY PROTEIN"/>
    <property type="match status" value="1"/>
</dbReference>
<evidence type="ECO:0000313" key="3">
    <source>
        <dbReference type="EMBL" id="GAA2366887.1"/>
    </source>
</evidence>
<dbReference type="Pfam" id="PF03364">
    <property type="entry name" value="Polyketide_cyc"/>
    <property type="match status" value="1"/>
</dbReference>
<proteinExistence type="predicted"/>
<evidence type="ECO:0000256" key="1">
    <source>
        <dbReference type="SAM" id="MobiDB-lite"/>
    </source>
</evidence>
<feature type="compositionally biased region" description="Basic residues" evidence="1">
    <location>
        <begin position="343"/>
        <end position="353"/>
    </location>
</feature>
<gene>
    <name evidence="3" type="ORF">GCM10010170_065950</name>
</gene>
<organism evidence="3 4">
    <name type="scientific">Dactylosporangium salmoneum</name>
    <dbReference type="NCBI Taxonomy" id="53361"/>
    <lineage>
        <taxon>Bacteria</taxon>
        <taxon>Bacillati</taxon>
        <taxon>Actinomycetota</taxon>
        <taxon>Actinomycetes</taxon>
        <taxon>Micromonosporales</taxon>
        <taxon>Micromonosporaceae</taxon>
        <taxon>Dactylosporangium</taxon>
    </lineage>
</organism>
<sequence>MPESSGKITGGIGEKIGQLVKDELQELAKAAGRQAIETAGRKVGSLTEHLTEYASKSGSPKLSAAAAGAEQLAEGHSPVRAALSGGWAGLKQKVKGIFGGGKGKQKKLKLTNIEETLDVGVPVRVAYNQWTEYSQFPSFMKKVENVEKESDEKTNWKAQVFWSHRTWEATVIQQVPDYNIVWRSKGAKGHVDGAVTFHEIGPNLTRVMLAMEYHPQGFFERTGNLWRAQGRRARLEFKHYRRHVMTQSILNPDEIEGWRGEIRDGEVVKDHETALREEEEQEQGEREPEAETPEKPEEEEPEEEEAEEGEEEEGEEEEGEEEEKEEPEKDEGEEPEEQAPRERPRRRQVRPVRRTTDSSGRADRPSGRDRRD</sequence>
<dbReference type="CDD" id="cd07817">
    <property type="entry name" value="SRPBCC_8"/>
    <property type="match status" value="1"/>
</dbReference>
<feature type="compositionally biased region" description="Basic and acidic residues" evidence="1">
    <location>
        <begin position="354"/>
        <end position="372"/>
    </location>
</feature>
<dbReference type="RefSeq" id="WP_344616481.1">
    <property type="nucleotide sequence ID" value="NZ_BAAARV010000065.1"/>
</dbReference>
<dbReference type="Gene3D" id="3.30.530.20">
    <property type="match status" value="1"/>
</dbReference>
<dbReference type="InterPro" id="IPR023393">
    <property type="entry name" value="START-like_dom_sf"/>
</dbReference>
<keyword evidence="4" id="KW-1185">Reference proteome</keyword>
<feature type="compositionally biased region" description="Basic and acidic residues" evidence="1">
    <location>
        <begin position="265"/>
        <end position="276"/>
    </location>
</feature>
<feature type="region of interest" description="Disordered" evidence="1">
    <location>
        <begin position="265"/>
        <end position="372"/>
    </location>
</feature>
<evidence type="ECO:0000313" key="4">
    <source>
        <dbReference type="Proteomes" id="UP001501444"/>
    </source>
</evidence>
<comment type="caution">
    <text evidence="3">The sequence shown here is derived from an EMBL/GenBank/DDBJ whole genome shotgun (WGS) entry which is preliminary data.</text>
</comment>
<dbReference type="InterPro" id="IPR047137">
    <property type="entry name" value="ORF3"/>
</dbReference>
<dbReference type="InterPro" id="IPR005031">
    <property type="entry name" value="COQ10_START"/>
</dbReference>
<accession>A0ABN3H1F8</accession>
<feature type="compositionally biased region" description="Basic and acidic residues" evidence="1">
    <location>
        <begin position="283"/>
        <end position="295"/>
    </location>
</feature>
<evidence type="ECO:0000259" key="2">
    <source>
        <dbReference type="Pfam" id="PF03364"/>
    </source>
</evidence>
<feature type="domain" description="Coenzyme Q-binding protein COQ10 START" evidence="2">
    <location>
        <begin position="119"/>
        <end position="237"/>
    </location>
</feature>
<dbReference type="SUPFAM" id="SSF55961">
    <property type="entry name" value="Bet v1-like"/>
    <property type="match status" value="1"/>
</dbReference>
<feature type="compositionally biased region" description="Acidic residues" evidence="1">
    <location>
        <begin position="296"/>
        <end position="337"/>
    </location>
</feature>
<dbReference type="EMBL" id="BAAARV010000065">
    <property type="protein sequence ID" value="GAA2366887.1"/>
    <property type="molecule type" value="Genomic_DNA"/>
</dbReference>
<dbReference type="PANTHER" id="PTHR33824">
    <property type="entry name" value="POLYKETIDE CYCLASE/DEHYDRASE AND LIPID TRANSPORT SUPERFAMILY PROTEIN"/>
    <property type="match status" value="1"/>
</dbReference>
<reference evidence="3 4" key="1">
    <citation type="journal article" date="2019" name="Int. J. Syst. Evol. Microbiol.">
        <title>The Global Catalogue of Microorganisms (GCM) 10K type strain sequencing project: providing services to taxonomists for standard genome sequencing and annotation.</title>
        <authorList>
            <consortium name="The Broad Institute Genomics Platform"/>
            <consortium name="The Broad Institute Genome Sequencing Center for Infectious Disease"/>
            <person name="Wu L."/>
            <person name="Ma J."/>
        </authorList>
    </citation>
    <scope>NUCLEOTIDE SEQUENCE [LARGE SCALE GENOMIC DNA]</scope>
    <source>
        <strain evidence="3 4">JCM 3272</strain>
    </source>
</reference>
<name>A0ABN3H1F8_9ACTN</name>
<dbReference type="Proteomes" id="UP001501444">
    <property type="component" value="Unassembled WGS sequence"/>
</dbReference>